<comment type="caution">
    <text evidence="2">The sequence shown here is derived from an EMBL/GenBank/DDBJ whole genome shotgun (WGS) entry which is preliminary data.</text>
</comment>
<dbReference type="Pfam" id="PF01926">
    <property type="entry name" value="MMR_HSR1"/>
    <property type="match status" value="1"/>
</dbReference>
<sequence>MNTHKILSTAISKSLPKPLAYLQTQIADSIQALVQYSPTIGLMGKTGAGKSSLINALFQSNVSTVNHVERGTTQAIPLRMALRKRTLTFTQLKSPYRTETVKQQVQQDFSHCVNTTVDTLINQLPLPIDLKTAFIRVKNYLVSAVVSLWRWLF</sequence>
<reference evidence="3" key="2">
    <citation type="submission" date="2008-04" db="EMBL/GenBank/DDBJ databases">
        <title>Draft genome sequence of Providencia stuartii(ATCC 25827).</title>
        <authorList>
            <person name="Sudarsanam P."/>
            <person name="Ley R."/>
            <person name="Guruge J."/>
            <person name="Turnbaugh P.J."/>
            <person name="Mahowald M."/>
            <person name="Liep D."/>
            <person name="Gordon J."/>
        </authorList>
    </citation>
    <scope>NUCLEOTIDE SEQUENCE [LARGE SCALE GENOMIC DNA]</scope>
    <source>
        <strain evidence="3">ATCC 25827</strain>
    </source>
</reference>
<feature type="domain" description="G" evidence="1">
    <location>
        <begin position="39"/>
        <end position="121"/>
    </location>
</feature>
<dbReference type="InterPro" id="IPR006073">
    <property type="entry name" value="GTP-bd"/>
</dbReference>
<organism evidence="2 3">
    <name type="scientific">Providencia stuartii ATCC 25827</name>
    <dbReference type="NCBI Taxonomy" id="471874"/>
    <lineage>
        <taxon>Bacteria</taxon>
        <taxon>Pseudomonadati</taxon>
        <taxon>Pseudomonadota</taxon>
        <taxon>Gammaproteobacteria</taxon>
        <taxon>Enterobacterales</taxon>
        <taxon>Morganellaceae</taxon>
        <taxon>Providencia</taxon>
    </lineage>
</organism>
<protein>
    <recommendedName>
        <fullName evidence="1">G domain-containing protein</fullName>
    </recommendedName>
</protein>
<dbReference type="RefSeq" id="WP_004917280.1">
    <property type="nucleotide sequence ID" value="NZ_DS607662.1"/>
</dbReference>
<evidence type="ECO:0000259" key="1">
    <source>
        <dbReference type="Pfam" id="PF01926"/>
    </source>
</evidence>
<dbReference type="AlphaFoldDB" id="A0AA87CSH7"/>
<gene>
    <name evidence="2" type="ORF">PROSTU_00927</name>
</gene>
<reference evidence="2 3" key="3">
    <citation type="submission" date="2008-05" db="EMBL/GenBank/DDBJ databases">
        <authorList>
            <person name="Fulton L."/>
            <person name="Clifton S."/>
            <person name="Fulton B."/>
            <person name="Xu J."/>
            <person name="Minx P."/>
            <person name="Pepin K.H."/>
            <person name="Johnson M."/>
            <person name="Thiruvilangam P."/>
            <person name="Bhonagiri V."/>
            <person name="Nash W.E."/>
            <person name="Mardis E.R."/>
            <person name="Wilson R.K."/>
        </authorList>
    </citation>
    <scope>NUCLEOTIDE SEQUENCE [LARGE SCALE GENOMIC DNA]</scope>
    <source>
        <strain evidence="2 3">ATCC 25827</strain>
    </source>
</reference>
<dbReference type="GO" id="GO:0005525">
    <property type="term" value="F:GTP binding"/>
    <property type="evidence" value="ECO:0007669"/>
    <property type="project" value="InterPro"/>
</dbReference>
<proteinExistence type="predicted"/>
<dbReference type="EMBL" id="ABJD02000085">
    <property type="protein sequence ID" value="EDU60946.1"/>
    <property type="molecule type" value="Genomic_DNA"/>
</dbReference>
<dbReference type="InterPro" id="IPR027417">
    <property type="entry name" value="P-loop_NTPase"/>
</dbReference>
<accession>A0AA87CSH7</accession>
<reference evidence="3" key="1">
    <citation type="submission" date="2008-04" db="EMBL/GenBank/DDBJ databases">
        <title>Draft genome sequence of Providencia stuartii (ATCC 25827).</title>
        <authorList>
            <person name="Sudarsanam P."/>
            <person name="Ley R."/>
            <person name="Guruge J."/>
            <person name="Turnbaugh P.J."/>
            <person name="Mahowald M."/>
            <person name="Liep D."/>
            <person name="Gordon J."/>
        </authorList>
    </citation>
    <scope>NUCLEOTIDE SEQUENCE [LARGE SCALE GENOMIC DNA]</scope>
    <source>
        <strain evidence="3">ATCC 25827</strain>
    </source>
</reference>
<dbReference type="Gene3D" id="3.40.50.300">
    <property type="entry name" value="P-loop containing nucleotide triphosphate hydrolases"/>
    <property type="match status" value="1"/>
</dbReference>
<evidence type="ECO:0000313" key="2">
    <source>
        <dbReference type="EMBL" id="EDU60946.1"/>
    </source>
</evidence>
<dbReference type="SUPFAM" id="SSF52540">
    <property type="entry name" value="P-loop containing nucleoside triphosphate hydrolases"/>
    <property type="match status" value="1"/>
</dbReference>
<evidence type="ECO:0000313" key="3">
    <source>
        <dbReference type="Proteomes" id="UP000004506"/>
    </source>
</evidence>
<dbReference type="Proteomes" id="UP000004506">
    <property type="component" value="Unassembled WGS sequence"/>
</dbReference>
<name>A0AA87CSH7_PROST</name>